<dbReference type="AlphaFoldDB" id="A0A450U4B4"/>
<evidence type="ECO:0000313" key="1">
    <source>
        <dbReference type="EMBL" id="VFJ78292.1"/>
    </source>
</evidence>
<accession>A0A450U4B4</accession>
<dbReference type="EMBL" id="CAADFE010000177">
    <property type="protein sequence ID" value="VFJ78292.1"/>
    <property type="molecule type" value="Genomic_DNA"/>
</dbReference>
<sequence length="88" mass="9602">MGEEDLMASAILLHPYRIFGCMFSSLLSTIPGLEHIEPTVGMIPAEVSGQHYRALVDLGFRGADPHCSGRDLPEGVAEEFGLRRFGVE</sequence>
<protein>
    <submittedName>
        <fullName evidence="1">Uncharacterized protein</fullName>
    </submittedName>
</protein>
<name>A0A450U4B4_9GAMM</name>
<gene>
    <name evidence="1" type="ORF">BECKFW1821C_GA0114237_11772</name>
</gene>
<proteinExistence type="predicted"/>
<organism evidence="1">
    <name type="scientific">Candidatus Kentrum sp. FW</name>
    <dbReference type="NCBI Taxonomy" id="2126338"/>
    <lineage>
        <taxon>Bacteria</taxon>
        <taxon>Pseudomonadati</taxon>
        <taxon>Pseudomonadota</taxon>
        <taxon>Gammaproteobacteria</taxon>
        <taxon>Candidatus Kentrum</taxon>
    </lineage>
</organism>
<reference evidence="1" key="1">
    <citation type="submission" date="2019-02" db="EMBL/GenBank/DDBJ databases">
        <authorList>
            <person name="Gruber-Vodicka R. H."/>
            <person name="Seah K. B. B."/>
        </authorList>
    </citation>
    <scope>NUCLEOTIDE SEQUENCE</scope>
    <source>
        <strain evidence="1">BECK_BZ131</strain>
    </source>
</reference>